<gene>
    <name evidence="1" type="ORF">GOBAR_AA01268</name>
</gene>
<evidence type="ECO:0000313" key="2">
    <source>
        <dbReference type="Proteomes" id="UP000239757"/>
    </source>
</evidence>
<proteinExistence type="predicted"/>
<name>A0A2P5YUR7_GOSBA</name>
<sequence length="92" mass="10179">MSGISIPARGRRKSAFCHWIEEWTQTGCYCLGADLEQIEGEKMLVDLARLEADGGGRRSVGMDHNGQGAYHRLVYCRMFLPLSATSNGCGQR</sequence>
<dbReference type="EMBL" id="KZ662776">
    <property type="protein sequence ID" value="PPS19312.1"/>
    <property type="molecule type" value="Genomic_DNA"/>
</dbReference>
<protein>
    <submittedName>
        <fullName evidence="1">Uncharacterized protein</fullName>
    </submittedName>
</protein>
<accession>A0A2P5YUR7</accession>
<organism evidence="1 2">
    <name type="scientific">Gossypium barbadense</name>
    <name type="common">Sea Island cotton</name>
    <name type="synonym">Hibiscus barbadensis</name>
    <dbReference type="NCBI Taxonomy" id="3634"/>
    <lineage>
        <taxon>Eukaryota</taxon>
        <taxon>Viridiplantae</taxon>
        <taxon>Streptophyta</taxon>
        <taxon>Embryophyta</taxon>
        <taxon>Tracheophyta</taxon>
        <taxon>Spermatophyta</taxon>
        <taxon>Magnoliopsida</taxon>
        <taxon>eudicotyledons</taxon>
        <taxon>Gunneridae</taxon>
        <taxon>Pentapetalae</taxon>
        <taxon>rosids</taxon>
        <taxon>malvids</taxon>
        <taxon>Malvales</taxon>
        <taxon>Malvaceae</taxon>
        <taxon>Malvoideae</taxon>
        <taxon>Gossypium</taxon>
    </lineage>
</organism>
<evidence type="ECO:0000313" key="1">
    <source>
        <dbReference type="EMBL" id="PPS19312.1"/>
    </source>
</evidence>
<reference evidence="1 2" key="1">
    <citation type="submission" date="2015-01" db="EMBL/GenBank/DDBJ databases">
        <title>Genome of allotetraploid Gossypium barbadense reveals genomic plasticity and fiber elongation in cotton evolution.</title>
        <authorList>
            <person name="Chen X."/>
            <person name="Liu X."/>
            <person name="Zhao B."/>
            <person name="Zheng H."/>
            <person name="Hu Y."/>
            <person name="Lu G."/>
            <person name="Yang C."/>
            <person name="Chen J."/>
            <person name="Shan C."/>
            <person name="Zhang L."/>
            <person name="Zhou Y."/>
            <person name="Wang L."/>
            <person name="Guo W."/>
            <person name="Bai Y."/>
            <person name="Ruan J."/>
            <person name="Shangguan X."/>
            <person name="Mao Y."/>
            <person name="Jiang J."/>
            <person name="Zhu Y."/>
            <person name="Lei J."/>
            <person name="Kang H."/>
            <person name="Chen S."/>
            <person name="He X."/>
            <person name="Wang R."/>
            <person name="Wang Y."/>
            <person name="Chen J."/>
            <person name="Wang L."/>
            <person name="Yu S."/>
            <person name="Wang B."/>
            <person name="Wei J."/>
            <person name="Song S."/>
            <person name="Lu X."/>
            <person name="Gao Z."/>
            <person name="Gu W."/>
            <person name="Deng X."/>
            <person name="Ma D."/>
            <person name="Wang S."/>
            <person name="Liang W."/>
            <person name="Fang L."/>
            <person name="Cai C."/>
            <person name="Zhu X."/>
            <person name="Zhou B."/>
            <person name="Zhang Y."/>
            <person name="Chen Z."/>
            <person name="Xu S."/>
            <person name="Zhu R."/>
            <person name="Wang S."/>
            <person name="Zhang T."/>
            <person name="Zhao G."/>
        </authorList>
    </citation>
    <scope>NUCLEOTIDE SEQUENCE [LARGE SCALE GENOMIC DNA]</scope>
    <source>
        <strain evidence="2">cv. Xinhai21</strain>
        <tissue evidence="1">Leaf</tissue>
    </source>
</reference>
<dbReference type="AlphaFoldDB" id="A0A2P5YUR7"/>
<dbReference type="Proteomes" id="UP000239757">
    <property type="component" value="Unassembled WGS sequence"/>
</dbReference>